<accession>A0A0Q3HDN7</accession>
<protein>
    <recommendedName>
        <fullName evidence="4">Reverse transcriptase zinc-binding domain-containing protein</fullName>
    </recommendedName>
</protein>
<dbReference type="EMBL" id="CM000880">
    <property type="protein sequence ID" value="KQK20629.2"/>
    <property type="molecule type" value="Genomic_DNA"/>
</dbReference>
<dbReference type="Proteomes" id="UP000008810">
    <property type="component" value="Chromosome 1"/>
</dbReference>
<proteinExistence type="predicted"/>
<dbReference type="PANTHER" id="PTHR47746:SF75">
    <property type="entry name" value="AMINOTRANSFERASE-LIKE PLANT MOBILE DOMAIN-CONTAINING PROTEIN"/>
    <property type="match status" value="1"/>
</dbReference>
<feature type="non-terminal residue" evidence="1">
    <location>
        <position position="1"/>
    </location>
</feature>
<reference evidence="2" key="3">
    <citation type="submission" date="2018-08" db="UniProtKB">
        <authorList>
            <consortium name="EnsemblPlants"/>
        </authorList>
    </citation>
    <scope>IDENTIFICATION</scope>
    <source>
        <strain evidence="2">cv. Bd21</strain>
    </source>
</reference>
<dbReference type="EnsemblPlants" id="KQK20629">
    <property type="protein sequence ID" value="KQK20629"/>
    <property type="gene ID" value="BRADI_1g55775v3"/>
</dbReference>
<dbReference type="InParanoid" id="A0A0Q3HDN7"/>
<evidence type="ECO:0000313" key="2">
    <source>
        <dbReference type="EnsemblPlants" id="KQK20629"/>
    </source>
</evidence>
<reference evidence="1 2" key="1">
    <citation type="journal article" date="2010" name="Nature">
        <title>Genome sequencing and analysis of the model grass Brachypodium distachyon.</title>
        <authorList>
            <consortium name="International Brachypodium Initiative"/>
        </authorList>
    </citation>
    <scope>NUCLEOTIDE SEQUENCE [LARGE SCALE GENOMIC DNA]</scope>
    <source>
        <strain evidence="1 2">Bd21</strain>
    </source>
</reference>
<dbReference type="PANTHER" id="PTHR47746">
    <property type="entry name" value="ZF-RVT DOMAIN-CONTAINING PROTEIN"/>
    <property type="match status" value="1"/>
</dbReference>
<reference evidence="1" key="2">
    <citation type="submission" date="2017-06" db="EMBL/GenBank/DDBJ databases">
        <title>WGS assembly of Brachypodium distachyon.</title>
        <authorList>
            <consortium name="The International Brachypodium Initiative"/>
            <person name="Lucas S."/>
            <person name="Harmon-Smith M."/>
            <person name="Lail K."/>
            <person name="Tice H."/>
            <person name="Grimwood J."/>
            <person name="Bruce D."/>
            <person name="Barry K."/>
            <person name="Shu S."/>
            <person name="Lindquist E."/>
            <person name="Wang M."/>
            <person name="Pitluck S."/>
            <person name="Vogel J.P."/>
            <person name="Garvin D.F."/>
            <person name="Mockler T.C."/>
            <person name="Schmutz J."/>
            <person name="Rokhsar D."/>
            <person name="Bevan M.W."/>
        </authorList>
    </citation>
    <scope>NUCLEOTIDE SEQUENCE</scope>
    <source>
        <strain evidence="1">Bd21</strain>
    </source>
</reference>
<evidence type="ECO:0000313" key="1">
    <source>
        <dbReference type="EMBL" id="KQK20629.2"/>
    </source>
</evidence>
<dbReference type="AlphaFoldDB" id="A0A0Q3HDN7"/>
<name>A0A0Q3HDN7_BRADI</name>
<evidence type="ECO:0008006" key="4">
    <source>
        <dbReference type="Google" id="ProtNLM"/>
    </source>
</evidence>
<sequence>WCPFCHNVIETAAHILLDCSFARAIWTRIAAQFNSPLIDPSSWSGVTSVRSWWIERSLASSTMGKPRAKATASLILLTLWETWKERNRRIFQHKLLRSSVVCALIKEEAALWIKAGAGIGELVSESTGV</sequence>
<keyword evidence="3" id="KW-1185">Reference proteome</keyword>
<dbReference type="Gramene" id="KQK20629">
    <property type="protein sequence ID" value="KQK20629"/>
    <property type="gene ID" value="BRADI_1g55775v3"/>
</dbReference>
<gene>
    <name evidence="1" type="ORF">BRADI_1g55775v3</name>
</gene>
<organism evidence="1">
    <name type="scientific">Brachypodium distachyon</name>
    <name type="common">Purple false brome</name>
    <name type="synonym">Trachynia distachya</name>
    <dbReference type="NCBI Taxonomy" id="15368"/>
    <lineage>
        <taxon>Eukaryota</taxon>
        <taxon>Viridiplantae</taxon>
        <taxon>Streptophyta</taxon>
        <taxon>Embryophyta</taxon>
        <taxon>Tracheophyta</taxon>
        <taxon>Spermatophyta</taxon>
        <taxon>Magnoliopsida</taxon>
        <taxon>Liliopsida</taxon>
        <taxon>Poales</taxon>
        <taxon>Poaceae</taxon>
        <taxon>BOP clade</taxon>
        <taxon>Pooideae</taxon>
        <taxon>Stipodae</taxon>
        <taxon>Brachypodieae</taxon>
        <taxon>Brachypodium</taxon>
    </lineage>
</organism>
<dbReference type="OrthoDB" id="691180at2759"/>
<evidence type="ECO:0000313" key="3">
    <source>
        <dbReference type="Proteomes" id="UP000008810"/>
    </source>
</evidence>